<evidence type="ECO:0000313" key="4">
    <source>
        <dbReference type="Proteomes" id="UP000006683"/>
    </source>
</evidence>
<dbReference type="AlphaFoldDB" id="E1SN90"/>
<dbReference type="Pfam" id="PF14321">
    <property type="entry name" value="DUF4382"/>
    <property type="match status" value="1"/>
</dbReference>
<evidence type="ECO:0000259" key="2">
    <source>
        <dbReference type="Pfam" id="PF14321"/>
    </source>
</evidence>
<dbReference type="eggNOG" id="ENOG5032FBS">
    <property type="taxonomic scope" value="Bacteria"/>
</dbReference>
<accession>E1SN90</accession>
<name>E1SN90_FERBD</name>
<feature type="chain" id="PRO_5003151375" evidence="1">
    <location>
        <begin position="21"/>
        <end position="348"/>
    </location>
</feature>
<dbReference type="HOGENOM" id="CLU_072066_0_0_6"/>
<sequence>MKQMKTLVAASLIGLLSACGGGDDNNSVNTGTFNLGVSDAPVEEASEVVLFFSHVVMVPEDGGDAIVFDFAEDEGAPRSVDLLDFQGSNADFIISERELPVGDYRMCMYALNGDGSEELSYVNSKEQGIVPLSIDSQGSCYGTKPDFEDGGRLKLTDERLVSINVGINSFVAEFDLRKGLVDPKNAPGMKIKPNAVRLVNVSEIGTISGTLAQTQFDACEADFSSLLGASEFSHAAYLYAGSRDRTTMGDIAGDQGFPADSALVEPVAVASINPVEVAQEDGTTATELQYEFGFIGEGTYSIGYTCVANADLPDTHETDAEGFAIYQHYTPVEVEANEETVQDLDPIL</sequence>
<organism evidence="3 4">
    <name type="scientific">Ferrimonas balearica (strain DSM 9799 / CCM 4581 / KCTC 23876 / PAT)</name>
    <dbReference type="NCBI Taxonomy" id="550540"/>
    <lineage>
        <taxon>Bacteria</taxon>
        <taxon>Pseudomonadati</taxon>
        <taxon>Pseudomonadota</taxon>
        <taxon>Gammaproteobacteria</taxon>
        <taxon>Alteromonadales</taxon>
        <taxon>Ferrimonadaceae</taxon>
        <taxon>Ferrimonas</taxon>
    </lineage>
</organism>
<reference evidence="3 4" key="1">
    <citation type="journal article" date="2010" name="Stand. Genomic Sci.">
        <title>Complete genome sequence of Ferrimonas balearica type strain (PAT).</title>
        <authorList>
            <person name="Nolan M."/>
            <person name="Sikorski J."/>
            <person name="Davenport K."/>
            <person name="Lucas S."/>
            <person name="Glavina Del Rio T."/>
            <person name="Tice H."/>
            <person name="Cheng J."/>
            <person name="Goodwin L."/>
            <person name="Pitluck S."/>
            <person name="Liolios K."/>
            <person name="Ivanova N."/>
            <person name="Mavromatis K."/>
            <person name="Ovchinnikova G."/>
            <person name="Pati A."/>
            <person name="Chen A."/>
            <person name="Palaniappan K."/>
            <person name="Land M."/>
            <person name="Hauser L."/>
            <person name="Chang Y."/>
            <person name="Jeffries C."/>
            <person name="Tapia R."/>
            <person name="Brettin T."/>
            <person name="Detter J."/>
            <person name="Han C."/>
            <person name="Yasawong M."/>
            <person name="Rohde M."/>
            <person name="Tindall B."/>
            <person name="Goker M."/>
            <person name="Woyke T."/>
            <person name="Bristow J."/>
            <person name="Eisen J."/>
            <person name="Markowitz V."/>
            <person name="Hugenholtz P."/>
            <person name="Kyrpides N."/>
            <person name="Klenk H."/>
            <person name="Lapidus A."/>
        </authorList>
    </citation>
    <scope>NUCLEOTIDE SEQUENCE [LARGE SCALE GENOMIC DNA]</scope>
    <source>
        <strain evidence="4">DSM 9799 / CCM 4581 / KCTC 23876 / PAT</strain>
    </source>
</reference>
<feature type="signal peptide" evidence="1">
    <location>
        <begin position="1"/>
        <end position="20"/>
    </location>
</feature>
<keyword evidence="3" id="KW-0449">Lipoprotein</keyword>
<feature type="domain" description="DUF4382" evidence="2">
    <location>
        <begin position="30"/>
        <end position="193"/>
    </location>
</feature>
<proteinExistence type="predicted"/>
<evidence type="ECO:0000256" key="1">
    <source>
        <dbReference type="SAM" id="SignalP"/>
    </source>
</evidence>
<protein>
    <submittedName>
        <fullName evidence="3">Putative lipoprotein</fullName>
    </submittedName>
</protein>
<dbReference type="EMBL" id="CP002209">
    <property type="protein sequence ID" value="ADN74589.1"/>
    <property type="molecule type" value="Genomic_DNA"/>
</dbReference>
<keyword evidence="4" id="KW-1185">Reference proteome</keyword>
<dbReference type="PROSITE" id="PS51257">
    <property type="entry name" value="PROKAR_LIPOPROTEIN"/>
    <property type="match status" value="1"/>
</dbReference>
<keyword evidence="1" id="KW-0732">Signal</keyword>
<dbReference type="RefSeq" id="WP_013343895.1">
    <property type="nucleotide sequence ID" value="NC_014541.1"/>
</dbReference>
<dbReference type="Proteomes" id="UP000006683">
    <property type="component" value="Chromosome"/>
</dbReference>
<gene>
    <name evidence="3" type="ordered locus">Fbal_0375</name>
</gene>
<evidence type="ECO:0000313" key="3">
    <source>
        <dbReference type="EMBL" id="ADN74589.1"/>
    </source>
</evidence>
<dbReference type="GeneID" id="67180627"/>
<dbReference type="OrthoDB" id="7062064at2"/>
<dbReference type="InterPro" id="IPR025491">
    <property type="entry name" value="DUF4382"/>
</dbReference>
<dbReference type="KEGG" id="fbl:Fbal_0375"/>
<dbReference type="STRING" id="550540.Fbal_0375"/>